<sequence length="239" mass="26018">MKTPDMVFPLGVEPRFADSAHQTALELAETVAARLKDRLRIAERASLAVSGGSTPIPFFQALSCKDLEWGRVDVVLADERWVDETDADSNTRLVNANLLQNNAAVARYFSLKQKGETPEEGLEYVRTALAHLTLPLDVLILGMGDDGHTASLFPDAPELAQAMAPESQEAVVATTPPSQAQRRITLTYALLCGAGFTALHLKGGDKLDTLKRAMKHPDDLLSMPVRGFLKPGLQIFWSP</sequence>
<dbReference type="GO" id="GO:0006098">
    <property type="term" value="P:pentose-phosphate shunt"/>
    <property type="evidence" value="ECO:0007669"/>
    <property type="project" value="InterPro"/>
</dbReference>
<evidence type="ECO:0000313" key="3">
    <source>
        <dbReference type="EMBL" id="KKN07003.1"/>
    </source>
</evidence>
<dbReference type="InterPro" id="IPR005900">
    <property type="entry name" value="6-phosphogluconolactonase_DevB"/>
</dbReference>
<dbReference type="InterPro" id="IPR039104">
    <property type="entry name" value="6PGL"/>
</dbReference>
<protein>
    <recommendedName>
        <fullName evidence="2">Glucosamine/galactosamine-6-phosphate isomerase domain-containing protein</fullName>
    </recommendedName>
</protein>
<dbReference type="InterPro" id="IPR037171">
    <property type="entry name" value="NagB/RpiA_transferase-like"/>
</dbReference>
<dbReference type="NCBIfam" id="TIGR01198">
    <property type="entry name" value="pgl"/>
    <property type="match status" value="1"/>
</dbReference>
<dbReference type="Pfam" id="PF01182">
    <property type="entry name" value="Glucosamine_iso"/>
    <property type="match status" value="1"/>
</dbReference>
<comment type="caution">
    <text evidence="3">The sequence shown here is derived from an EMBL/GenBank/DDBJ whole genome shotgun (WGS) entry which is preliminary data.</text>
</comment>
<dbReference type="GO" id="GO:0005975">
    <property type="term" value="P:carbohydrate metabolic process"/>
    <property type="evidence" value="ECO:0007669"/>
    <property type="project" value="InterPro"/>
</dbReference>
<gene>
    <name evidence="3" type="ORF">LCGC14_1071540</name>
</gene>
<dbReference type="PANTHER" id="PTHR11054:SF0">
    <property type="entry name" value="6-PHOSPHOGLUCONOLACTONASE"/>
    <property type="match status" value="1"/>
</dbReference>
<reference evidence="3" key="1">
    <citation type="journal article" date="2015" name="Nature">
        <title>Complex archaea that bridge the gap between prokaryotes and eukaryotes.</title>
        <authorList>
            <person name="Spang A."/>
            <person name="Saw J.H."/>
            <person name="Jorgensen S.L."/>
            <person name="Zaremba-Niedzwiedzka K."/>
            <person name="Martijn J."/>
            <person name="Lind A.E."/>
            <person name="van Eijk R."/>
            <person name="Schleper C."/>
            <person name="Guy L."/>
            <person name="Ettema T.J."/>
        </authorList>
    </citation>
    <scope>NUCLEOTIDE SEQUENCE</scope>
</reference>
<dbReference type="PANTHER" id="PTHR11054">
    <property type="entry name" value="6-PHOSPHOGLUCONOLACTONASE"/>
    <property type="match status" value="1"/>
</dbReference>
<evidence type="ECO:0000256" key="1">
    <source>
        <dbReference type="ARBA" id="ARBA00010662"/>
    </source>
</evidence>
<dbReference type="CDD" id="cd01400">
    <property type="entry name" value="6PGL"/>
    <property type="match status" value="1"/>
</dbReference>
<dbReference type="AlphaFoldDB" id="A0A0F9QNX7"/>
<dbReference type="GO" id="GO:0017057">
    <property type="term" value="F:6-phosphogluconolactonase activity"/>
    <property type="evidence" value="ECO:0007669"/>
    <property type="project" value="InterPro"/>
</dbReference>
<dbReference type="SUPFAM" id="SSF100950">
    <property type="entry name" value="NagB/RpiA/CoA transferase-like"/>
    <property type="match status" value="1"/>
</dbReference>
<dbReference type="Gene3D" id="3.40.50.1360">
    <property type="match status" value="1"/>
</dbReference>
<comment type="similarity">
    <text evidence="1">Belongs to the glucosamine/galactosamine-6-phosphate isomerase family. 6-phosphogluconolactonase subfamily.</text>
</comment>
<proteinExistence type="inferred from homology"/>
<accession>A0A0F9QNX7</accession>
<dbReference type="EMBL" id="LAZR01004618">
    <property type="protein sequence ID" value="KKN07003.1"/>
    <property type="molecule type" value="Genomic_DNA"/>
</dbReference>
<feature type="domain" description="Glucosamine/galactosamine-6-phosphate isomerase" evidence="2">
    <location>
        <begin position="20"/>
        <end position="236"/>
    </location>
</feature>
<evidence type="ECO:0000259" key="2">
    <source>
        <dbReference type="Pfam" id="PF01182"/>
    </source>
</evidence>
<organism evidence="3">
    <name type="scientific">marine sediment metagenome</name>
    <dbReference type="NCBI Taxonomy" id="412755"/>
    <lineage>
        <taxon>unclassified sequences</taxon>
        <taxon>metagenomes</taxon>
        <taxon>ecological metagenomes</taxon>
    </lineage>
</organism>
<dbReference type="InterPro" id="IPR006148">
    <property type="entry name" value="Glc/Gal-6P_isomerase"/>
</dbReference>
<name>A0A0F9QNX7_9ZZZZ</name>